<gene>
    <name evidence="9" type="ORF">H9Q79_14720</name>
</gene>
<dbReference type="Pfam" id="PF02653">
    <property type="entry name" value="BPD_transp_2"/>
    <property type="match status" value="1"/>
</dbReference>
<evidence type="ECO:0000256" key="2">
    <source>
        <dbReference type="ARBA" id="ARBA00022448"/>
    </source>
</evidence>
<dbReference type="GO" id="GO:0005886">
    <property type="term" value="C:plasma membrane"/>
    <property type="evidence" value="ECO:0007669"/>
    <property type="project" value="UniProtKB-SubCell"/>
</dbReference>
<evidence type="ECO:0000256" key="7">
    <source>
        <dbReference type="ARBA" id="ARBA00023136"/>
    </source>
</evidence>
<feature type="transmembrane region" description="Helical" evidence="8">
    <location>
        <begin position="222"/>
        <end position="241"/>
    </location>
</feature>
<feature type="transmembrane region" description="Helical" evidence="8">
    <location>
        <begin position="301"/>
        <end position="320"/>
    </location>
</feature>
<dbReference type="AlphaFoldDB" id="A0A7G9GBE5"/>
<evidence type="ECO:0000313" key="9">
    <source>
        <dbReference type="EMBL" id="QNM08127.1"/>
    </source>
</evidence>
<sequence length="327" mass="34603">MKNDNKNNVKAGKQEGISLFKSNEVMMLIVLILVIAFFTVMNRNYLTYTNMTNILMAASTIGLLAIGETFLIIAGHIDLSSAHIASLFGVMTALLINTGLPWPLAIVIVVICSSVVGIANSCLVNIFGLQPFIATLAMSSVCEGVAFLICSGKSVPVNDKVYVEIGSMKILGIPFPAILMVILFIIFGFVLAKTVFGRSVYMVGGNPEAARLAGLNPKRISTILYVMSAMIAAFAGVLMTAKMHSGQPAGGSGAEFDAITAAILGGVAFTGGKGNLAGCFIGLLIMQCFNNGLTVVNVSSFWQVVAKGLLLIAALIFDFFRRKKLAK</sequence>
<keyword evidence="2" id="KW-0813">Transport</keyword>
<feature type="transmembrane region" description="Helical" evidence="8">
    <location>
        <begin position="170"/>
        <end position="192"/>
    </location>
</feature>
<comment type="subcellular location">
    <subcellularLocation>
        <location evidence="1">Cell membrane</location>
        <topology evidence="1">Multi-pass membrane protein</topology>
    </subcellularLocation>
</comment>
<dbReference type="PANTHER" id="PTHR32196">
    <property type="entry name" value="ABC TRANSPORTER PERMEASE PROTEIN YPHD-RELATED-RELATED"/>
    <property type="match status" value="1"/>
</dbReference>
<keyword evidence="10" id="KW-1185">Reference proteome</keyword>
<dbReference type="EMBL" id="CP060635">
    <property type="protein sequence ID" value="QNM08127.1"/>
    <property type="molecule type" value="Genomic_DNA"/>
</dbReference>
<evidence type="ECO:0000313" key="10">
    <source>
        <dbReference type="Proteomes" id="UP000515860"/>
    </source>
</evidence>
<feature type="transmembrane region" description="Helical" evidence="8">
    <location>
        <begin position="262"/>
        <end position="286"/>
    </location>
</feature>
<reference evidence="9 10" key="1">
    <citation type="submission" date="2020-08" db="EMBL/GenBank/DDBJ databases">
        <authorList>
            <person name="Liu C."/>
            <person name="Sun Q."/>
        </authorList>
    </citation>
    <scope>NUCLEOTIDE SEQUENCE [LARGE SCALE GENOMIC DNA]</scope>
    <source>
        <strain evidence="9 10">NSJ-29</strain>
    </source>
</reference>
<dbReference type="RefSeq" id="WP_118646495.1">
    <property type="nucleotide sequence ID" value="NZ_CP060635.1"/>
</dbReference>
<feature type="transmembrane region" description="Helical" evidence="8">
    <location>
        <begin position="25"/>
        <end position="42"/>
    </location>
</feature>
<keyword evidence="5 8" id="KW-0812">Transmembrane</keyword>
<keyword evidence="3" id="KW-1003">Cell membrane</keyword>
<evidence type="ECO:0000256" key="4">
    <source>
        <dbReference type="ARBA" id="ARBA00022519"/>
    </source>
</evidence>
<dbReference type="GO" id="GO:0022857">
    <property type="term" value="F:transmembrane transporter activity"/>
    <property type="evidence" value="ECO:0007669"/>
    <property type="project" value="InterPro"/>
</dbReference>
<proteinExistence type="predicted"/>
<evidence type="ECO:0000256" key="8">
    <source>
        <dbReference type="SAM" id="Phobius"/>
    </source>
</evidence>
<accession>A0A7G9GBE5</accession>
<evidence type="ECO:0000256" key="5">
    <source>
        <dbReference type="ARBA" id="ARBA00022692"/>
    </source>
</evidence>
<name>A0A7G9GBE5_9FIRM</name>
<evidence type="ECO:0000256" key="6">
    <source>
        <dbReference type="ARBA" id="ARBA00022989"/>
    </source>
</evidence>
<dbReference type="Proteomes" id="UP000515860">
    <property type="component" value="Chromosome"/>
</dbReference>
<protein>
    <submittedName>
        <fullName evidence="9">ABC transporter permease</fullName>
    </submittedName>
</protein>
<evidence type="ECO:0000256" key="1">
    <source>
        <dbReference type="ARBA" id="ARBA00004651"/>
    </source>
</evidence>
<feature type="transmembrane region" description="Helical" evidence="8">
    <location>
        <begin position="54"/>
        <end position="74"/>
    </location>
</feature>
<keyword evidence="7 8" id="KW-0472">Membrane</keyword>
<evidence type="ECO:0000256" key="3">
    <source>
        <dbReference type="ARBA" id="ARBA00022475"/>
    </source>
</evidence>
<dbReference type="InterPro" id="IPR001851">
    <property type="entry name" value="ABC_transp_permease"/>
</dbReference>
<keyword evidence="6 8" id="KW-1133">Transmembrane helix</keyword>
<dbReference type="CDD" id="cd06579">
    <property type="entry name" value="TM_PBP1_transp_AraH_like"/>
    <property type="match status" value="1"/>
</dbReference>
<dbReference type="KEGG" id="whj:H9Q79_14720"/>
<organism evidence="9 10">
    <name type="scientific">Wansuia hejianensis</name>
    <dbReference type="NCBI Taxonomy" id="2763667"/>
    <lineage>
        <taxon>Bacteria</taxon>
        <taxon>Bacillati</taxon>
        <taxon>Bacillota</taxon>
        <taxon>Clostridia</taxon>
        <taxon>Lachnospirales</taxon>
        <taxon>Lachnospiraceae</taxon>
        <taxon>Wansuia</taxon>
    </lineage>
</organism>
<dbReference type="PANTHER" id="PTHR32196:SF21">
    <property type="entry name" value="ABC TRANSPORTER PERMEASE PROTEIN YPHD-RELATED"/>
    <property type="match status" value="1"/>
</dbReference>
<keyword evidence="4" id="KW-0997">Cell inner membrane</keyword>